<name>A0A1I3LF46_9FLAO</name>
<dbReference type="AlphaFoldDB" id="A0A1I3LF46"/>
<dbReference type="STRING" id="1150112.SAMN04487893_101289"/>
<proteinExistence type="predicted"/>
<sequence>MRIALLSLIAILLSYVGVFWITSLIGINESTVFESDDTVSIYLSTNGVHTDFIVPMVNKHTDWQDLLGLDSNKGGWVAIGWGDRGFYLNTPEWKDLKFKTAFEAISGLGSTALHITQMKTVTVDRDCVHVRMNSVDYQLLVDYIHKYFILDSNDKGILIKSSGYGLNDYFYEAKGSYSAFYTCNTWINQGLKFANQKAAFWTLTDTGILRHYR</sequence>
<dbReference type="Pfam" id="PF09601">
    <property type="entry name" value="DUF2459"/>
    <property type="match status" value="1"/>
</dbReference>
<dbReference type="InterPro" id="IPR011727">
    <property type="entry name" value="CHP02117"/>
</dbReference>
<accession>A0A1I3LF46</accession>
<protein>
    <recommendedName>
        <fullName evidence="3">TIGR02117 family protein</fullName>
    </recommendedName>
</protein>
<dbReference type="EMBL" id="FORU01000001">
    <property type="protein sequence ID" value="SFI83150.1"/>
    <property type="molecule type" value="Genomic_DNA"/>
</dbReference>
<reference evidence="2" key="1">
    <citation type="submission" date="2016-10" db="EMBL/GenBank/DDBJ databases">
        <authorList>
            <person name="Varghese N."/>
            <person name="Submissions S."/>
        </authorList>
    </citation>
    <scope>NUCLEOTIDE SEQUENCE [LARGE SCALE GENOMIC DNA]</scope>
    <source>
        <strain evidence="2">DSM 26542</strain>
    </source>
</reference>
<dbReference type="Proteomes" id="UP000243887">
    <property type="component" value="Unassembled WGS sequence"/>
</dbReference>
<gene>
    <name evidence="1" type="ORF">SAMN04487893_101289</name>
</gene>
<organism evidence="1 2">
    <name type="scientific">Myroides guanonis</name>
    <dbReference type="NCBI Taxonomy" id="1150112"/>
    <lineage>
        <taxon>Bacteria</taxon>
        <taxon>Pseudomonadati</taxon>
        <taxon>Bacteroidota</taxon>
        <taxon>Flavobacteriia</taxon>
        <taxon>Flavobacteriales</taxon>
        <taxon>Flavobacteriaceae</taxon>
        <taxon>Myroides</taxon>
    </lineage>
</organism>
<evidence type="ECO:0000313" key="1">
    <source>
        <dbReference type="EMBL" id="SFI83150.1"/>
    </source>
</evidence>
<keyword evidence="2" id="KW-1185">Reference proteome</keyword>
<evidence type="ECO:0008006" key="3">
    <source>
        <dbReference type="Google" id="ProtNLM"/>
    </source>
</evidence>
<evidence type="ECO:0000313" key="2">
    <source>
        <dbReference type="Proteomes" id="UP000243887"/>
    </source>
</evidence>